<gene>
    <name evidence="2" type="ORF">LEP1GSC158_0769</name>
</gene>
<evidence type="ECO:0000313" key="2">
    <source>
        <dbReference type="EMBL" id="EMM95496.1"/>
    </source>
</evidence>
<keyword evidence="1" id="KW-1133">Transmembrane helix</keyword>
<accession>M6HX71</accession>
<dbReference type="AlphaFoldDB" id="M6HX71"/>
<dbReference type="EMBL" id="AFMF02000031">
    <property type="protein sequence ID" value="EMM95496.1"/>
    <property type="molecule type" value="Genomic_DNA"/>
</dbReference>
<reference evidence="2 3" key="1">
    <citation type="submission" date="2013-01" db="EMBL/GenBank/DDBJ databases">
        <authorList>
            <person name="Harkins D.M."/>
            <person name="Durkin A.S."/>
            <person name="Brinkac L.M."/>
            <person name="Haft D.H."/>
            <person name="Selengut J.D."/>
            <person name="Sanka R."/>
            <person name="DePew J."/>
            <person name="Purushe J."/>
            <person name="Tulsiani S.M."/>
            <person name="Graham G.C."/>
            <person name="Burns M.-A."/>
            <person name="Dohnt M.F."/>
            <person name="Smythe L.D."/>
            <person name="McKay D.B."/>
            <person name="Craig S.B."/>
            <person name="Vinetz J.M."/>
            <person name="Sutton G.G."/>
            <person name="Nierman W.C."/>
            <person name="Fouts D.E."/>
        </authorList>
    </citation>
    <scope>NUCLEOTIDE SEQUENCE [LARGE SCALE GENOMIC DNA]</scope>
    <source>
        <strain evidence="2 3">LT2156</strain>
    </source>
</reference>
<dbReference type="Proteomes" id="UP000012089">
    <property type="component" value="Unassembled WGS sequence"/>
</dbReference>
<evidence type="ECO:0000313" key="3">
    <source>
        <dbReference type="Proteomes" id="UP000012089"/>
    </source>
</evidence>
<keyword evidence="1" id="KW-0472">Membrane</keyword>
<comment type="caution">
    <text evidence="2">The sequence shown here is derived from an EMBL/GenBank/DDBJ whole genome shotgun (WGS) entry which is preliminary data.</text>
</comment>
<sequence length="39" mass="4591">MLFHCMYLFCIGIMIFVFSMWALVNKNRFGSNSKESINP</sequence>
<protein>
    <submittedName>
        <fullName evidence="2">Uncharacterized protein</fullName>
    </submittedName>
</protein>
<proteinExistence type="predicted"/>
<name>M6HX71_LEPIR</name>
<keyword evidence="1" id="KW-0812">Transmembrane</keyword>
<feature type="transmembrane region" description="Helical" evidence="1">
    <location>
        <begin position="6"/>
        <end position="24"/>
    </location>
</feature>
<evidence type="ECO:0000256" key="1">
    <source>
        <dbReference type="SAM" id="Phobius"/>
    </source>
</evidence>
<organism evidence="2 3">
    <name type="scientific">Leptospira interrogans serovar Zanoni str. LT2156</name>
    <dbReference type="NCBI Taxonomy" id="1001601"/>
    <lineage>
        <taxon>Bacteria</taxon>
        <taxon>Pseudomonadati</taxon>
        <taxon>Spirochaetota</taxon>
        <taxon>Spirochaetia</taxon>
        <taxon>Leptospirales</taxon>
        <taxon>Leptospiraceae</taxon>
        <taxon>Leptospira</taxon>
    </lineage>
</organism>